<dbReference type="NCBIfam" id="TIGR00563">
    <property type="entry name" value="rsmB"/>
    <property type="match status" value="1"/>
</dbReference>
<feature type="binding site" evidence="13">
    <location>
        <position position="314"/>
    </location>
    <ligand>
        <name>S-adenosyl-L-methionine</name>
        <dbReference type="ChEBI" id="CHEBI:59789"/>
    </ligand>
</feature>
<evidence type="ECO:0000259" key="14">
    <source>
        <dbReference type="PROSITE" id="PS51686"/>
    </source>
</evidence>
<evidence type="ECO:0000256" key="1">
    <source>
        <dbReference type="ARBA" id="ARBA00002724"/>
    </source>
</evidence>
<comment type="subcellular location">
    <subcellularLocation>
        <location evidence="2">Cytoplasm</location>
    </subcellularLocation>
</comment>
<dbReference type="SUPFAM" id="SSF53335">
    <property type="entry name" value="S-adenosyl-L-methionine-dependent methyltransferases"/>
    <property type="match status" value="1"/>
</dbReference>
<dbReference type="SUPFAM" id="SSF48013">
    <property type="entry name" value="NusB-like"/>
    <property type="match status" value="1"/>
</dbReference>
<protein>
    <recommendedName>
        <fullName evidence="3">16S rRNA (cytosine(967)-C(5))-methyltransferase</fullName>
        <ecNumber evidence="3">2.1.1.176</ecNumber>
    </recommendedName>
    <alternativeName>
        <fullName evidence="10">16S rRNA m5C967 methyltransferase</fullName>
    </alternativeName>
    <alternativeName>
        <fullName evidence="11">rRNA (cytosine-C(5)-)-methyltransferase RsmB</fullName>
    </alternativeName>
</protein>
<dbReference type="InterPro" id="IPR023267">
    <property type="entry name" value="RCMT"/>
</dbReference>
<evidence type="ECO:0000313" key="15">
    <source>
        <dbReference type="EMBL" id="MBC5662687.1"/>
    </source>
</evidence>
<dbReference type="EMBL" id="JACOOX010000003">
    <property type="protein sequence ID" value="MBC5662687.1"/>
    <property type="molecule type" value="Genomic_DNA"/>
</dbReference>
<organism evidence="15 16">
    <name type="scientific">Coprococcus hominis</name>
    <name type="common">ex Liu et al. 2022</name>
    <dbReference type="NCBI Taxonomy" id="2763039"/>
    <lineage>
        <taxon>Bacteria</taxon>
        <taxon>Bacillati</taxon>
        <taxon>Bacillota</taxon>
        <taxon>Clostridia</taxon>
        <taxon>Lachnospirales</taxon>
        <taxon>Lachnospiraceae</taxon>
        <taxon>Coprococcus</taxon>
    </lineage>
</organism>
<evidence type="ECO:0000256" key="12">
    <source>
        <dbReference type="ARBA" id="ARBA00047283"/>
    </source>
</evidence>
<dbReference type="GO" id="GO:0005737">
    <property type="term" value="C:cytoplasm"/>
    <property type="evidence" value="ECO:0007669"/>
    <property type="project" value="UniProtKB-SubCell"/>
</dbReference>
<keyword evidence="6 13" id="KW-0489">Methyltransferase</keyword>
<name>A0A8I0AJM3_9FIRM</name>
<accession>A0A8I0AJM3</accession>
<dbReference type="GO" id="GO:0008649">
    <property type="term" value="F:rRNA methyltransferase activity"/>
    <property type="evidence" value="ECO:0007669"/>
    <property type="project" value="InterPro"/>
</dbReference>
<evidence type="ECO:0000256" key="7">
    <source>
        <dbReference type="ARBA" id="ARBA00022679"/>
    </source>
</evidence>
<dbReference type="Gene3D" id="3.40.50.150">
    <property type="entry name" value="Vaccinia Virus protein VP39"/>
    <property type="match status" value="1"/>
</dbReference>
<keyword evidence="7 13" id="KW-0808">Transferase</keyword>
<evidence type="ECO:0000256" key="5">
    <source>
        <dbReference type="ARBA" id="ARBA00022552"/>
    </source>
</evidence>
<keyword evidence="8 13" id="KW-0949">S-adenosyl-L-methionine</keyword>
<dbReference type="Proteomes" id="UP000615234">
    <property type="component" value="Unassembled WGS sequence"/>
</dbReference>
<dbReference type="InterPro" id="IPR054728">
    <property type="entry name" value="RsmB-like_ferredoxin"/>
</dbReference>
<dbReference type="PANTHER" id="PTHR22807:SF53">
    <property type="entry name" value="RIBOSOMAL RNA SMALL SUBUNIT METHYLTRANSFERASE B-RELATED"/>
    <property type="match status" value="1"/>
</dbReference>
<gene>
    <name evidence="15" type="primary">rsmB</name>
    <name evidence="15" type="ORF">H8S09_07245</name>
</gene>
<dbReference type="Pfam" id="PF01029">
    <property type="entry name" value="NusB"/>
    <property type="match status" value="1"/>
</dbReference>
<dbReference type="EC" id="2.1.1.176" evidence="3"/>
<dbReference type="CDD" id="cd02440">
    <property type="entry name" value="AdoMet_MTases"/>
    <property type="match status" value="1"/>
</dbReference>
<feature type="domain" description="SAM-dependent MTase RsmB/NOP-type" evidence="14">
    <location>
        <begin position="173"/>
        <end position="448"/>
    </location>
</feature>
<feature type="active site" description="Nucleophile" evidence="13">
    <location>
        <position position="385"/>
    </location>
</feature>
<dbReference type="NCBIfam" id="NF011494">
    <property type="entry name" value="PRK14902.1"/>
    <property type="match status" value="1"/>
</dbReference>
<keyword evidence="9 13" id="KW-0694">RNA-binding</keyword>
<dbReference type="InterPro" id="IPR029063">
    <property type="entry name" value="SAM-dependent_MTases_sf"/>
</dbReference>
<dbReference type="Pfam" id="PF01189">
    <property type="entry name" value="Methyltr_RsmB-F"/>
    <property type="match status" value="1"/>
</dbReference>
<dbReference type="InterPro" id="IPR035926">
    <property type="entry name" value="NusB-like_sf"/>
</dbReference>
<evidence type="ECO:0000256" key="9">
    <source>
        <dbReference type="ARBA" id="ARBA00022884"/>
    </source>
</evidence>
<evidence type="ECO:0000256" key="11">
    <source>
        <dbReference type="ARBA" id="ARBA00031088"/>
    </source>
</evidence>
<evidence type="ECO:0000256" key="13">
    <source>
        <dbReference type="PROSITE-ProRule" id="PRU01023"/>
    </source>
</evidence>
<dbReference type="PRINTS" id="PR02008">
    <property type="entry name" value="RCMTFAMILY"/>
</dbReference>
<reference evidence="15 16" key="1">
    <citation type="submission" date="2020-08" db="EMBL/GenBank/DDBJ databases">
        <title>Genome public.</title>
        <authorList>
            <person name="Liu C."/>
            <person name="Sun Q."/>
        </authorList>
    </citation>
    <scope>NUCLEOTIDE SEQUENCE [LARGE SCALE GENOMIC DNA]</scope>
    <source>
        <strain evidence="15 16">NSJ-10</strain>
    </source>
</reference>
<dbReference type="Pfam" id="PF22458">
    <property type="entry name" value="RsmF-B_ferredox"/>
    <property type="match status" value="1"/>
</dbReference>
<dbReference type="Gene3D" id="1.10.940.10">
    <property type="entry name" value="NusB-like"/>
    <property type="match status" value="1"/>
</dbReference>
<feature type="binding site" evidence="13">
    <location>
        <position position="287"/>
    </location>
    <ligand>
        <name>S-adenosyl-L-methionine</name>
        <dbReference type="ChEBI" id="CHEBI:59789"/>
    </ligand>
</feature>
<evidence type="ECO:0000256" key="2">
    <source>
        <dbReference type="ARBA" id="ARBA00004496"/>
    </source>
</evidence>
<evidence type="ECO:0000256" key="8">
    <source>
        <dbReference type="ARBA" id="ARBA00022691"/>
    </source>
</evidence>
<evidence type="ECO:0000256" key="4">
    <source>
        <dbReference type="ARBA" id="ARBA00022490"/>
    </source>
</evidence>
<dbReference type="GO" id="GO:0006355">
    <property type="term" value="P:regulation of DNA-templated transcription"/>
    <property type="evidence" value="ECO:0007669"/>
    <property type="project" value="InterPro"/>
</dbReference>
<proteinExistence type="inferred from homology"/>
<dbReference type="PROSITE" id="PS51686">
    <property type="entry name" value="SAM_MT_RSMB_NOP"/>
    <property type="match status" value="1"/>
</dbReference>
<dbReference type="AlphaFoldDB" id="A0A8I0AJM3"/>
<comment type="similarity">
    <text evidence="13">Belongs to the class I-like SAM-binding methyltransferase superfamily. RsmB/NOP family.</text>
</comment>
<dbReference type="InterPro" id="IPR006027">
    <property type="entry name" value="NusB_RsmB_TIM44"/>
</dbReference>
<keyword evidence="5" id="KW-0698">rRNA processing</keyword>
<evidence type="ECO:0000256" key="6">
    <source>
        <dbReference type="ARBA" id="ARBA00022603"/>
    </source>
</evidence>
<comment type="caution">
    <text evidence="15">The sequence shown here is derived from an EMBL/GenBank/DDBJ whole genome shotgun (WGS) entry which is preliminary data.</text>
</comment>
<evidence type="ECO:0000256" key="3">
    <source>
        <dbReference type="ARBA" id="ARBA00012140"/>
    </source>
</evidence>
<dbReference type="InterPro" id="IPR001678">
    <property type="entry name" value="MeTrfase_RsmB-F_NOP2_dom"/>
</dbReference>
<feature type="binding site" evidence="13">
    <location>
        <begin position="263"/>
        <end position="269"/>
    </location>
    <ligand>
        <name>S-adenosyl-L-methionine</name>
        <dbReference type="ChEBI" id="CHEBI:59789"/>
    </ligand>
</feature>
<feature type="binding site" evidence="13">
    <location>
        <position position="332"/>
    </location>
    <ligand>
        <name>S-adenosyl-L-methionine</name>
        <dbReference type="ChEBI" id="CHEBI:59789"/>
    </ligand>
</feature>
<dbReference type="GO" id="GO:0003723">
    <property type="term" value="F:RNA binding"/>
    <property type="evidence" value="ECO:0007669"/>
    <property type="project" value="UniProtKB-UniRule"/>
</dbReference>
<sequence>MSKTSREIVLDILLDIDRNDRFAGDALGGALRANQFMNKKERAYISRLTEGVTEQKIRLDYILNQFSKTKIKKCKPVIRCILRMAAYEIFYMDAVPDEAACNEYVNLTGKRGFRTLKGYVNGVLRSVCRNKAAITYPSMEDGVESYLSVKYSVPEELVGFLLKEYSTDQLEQILQAGEQERGTTIRVNTMQTTTEKFRNILIEKGIKVEKGYYNQTSLIISGYDYIRTVPGFHEGLFTVQDESSSLQVLAAGIRSGDVILDVCAAPGGKTMYAAEQTGEQGHVYARDISEEKVDKIDENLERLELHNVSTKVWDAAVPDPDMIEKADVVLADLPCSGLGVMARKNDIKYHVTEDMVRELAAIQKTILDVCAAYVKPGGTLIYSTCTIDRIENEENVTTFLKAHEEYELESLSDYMPECLKKRAEKGYITLLQGVDHCDGFFISRLRRRK</sequence>
<dbReference type="InterPro" id="IPR004573">
    <property type="entry name" value="rRNA_ssu_MeTfrase_B"/>
</dbReference>
<keyword evidence="16" id="KW-1185">Reference proteome</keyword>
<dbReference type="RefSeq" id="WP_186847610.1">
    <property type="nucleotide sequence ID" value="NZ_JACOOX010000003.1"/>
</dbReference>
<dbReference type="InterPro" id="IPR049560">
    <property type="entry name" value="MeTrfase_RsmB-F_NOP2_cat"/>
</dbReference>
<dbReference type="PANTHER" id="PTHR22807">
    <property type="entry name" value="NOP2 YEAST -RELATED NOL1/NOP2/FMU SUN DOMAIN-CONTAINING"/>
    <property type="match status" value="1"/>
</dbReference>
<evidence type="ECO:0000256" key="10">
    <source>
        <dbReference type="ARBA" id="ARBA00030399"/>
    </source>
</evidence>
<evidence type="ECO:0000313" key="16">
    <source>
        <dbReference type="Proteomes" id="UP000615234"/>
    </source>
</evidence>
<comment type="function">
    <text evidence="1">Specifically methylates the cytosine at position 967 (m5C967) of 16S rRNA.</text>
</comment>
<comment type="catalytic activity">
    <reaction evidence="12">
        <text>cytidine(967) in 16S rRNA + S-adenosyl-L-methionine = 5-methylcytidine(967) in 16S rRNA + S-adenosyl-L-homocysteine + H(+)</text>
        <dbReference type="Rhea" id="RHEA:42748"/>
        <dbReference type="Rhea" id="RHEA-COMP:10219"/>
        <dbReference type="Rhea" id="RHEA-COMP:10220"/>
        <dbReference type="ChEBI" id="CHEBI:15378"/>
        <dbReference type="ChEBI" id="CHEBI:57856"/>
        <dbReference type="ChEBI" id="CHEBI:59789"/>
        <dbReference type="ChEBI" id="CHEBI:74483"/>
        <dbReference type="ChEBI" id="CHEBI:82748"/>
        <dbReference type="EC" id="2.1.1.176"/>
    </reaction>
</comment>
<dbReference type="Gene3D" id="3.30.70.1170">
    <property type="entry name" value="Sun protein, domain 3"/>
    <property type="match status" value="1"/>
</dbReference>
<keyword evidence="4" id="KW-0963">Cytoplasm</keyword>